<dbReference type="Pfam" id="PF08240">
    <property type="entry name" value="ADH_N"/>
    <property type="match status" value="1"/>
</dbReference>
<dbReference type="CDD" id="cd08271">
    <property type="entry name" value="MDR5"/>
    <property type="match status" value="1"/>
</dbReference>
<dbReference type="InterPro" id="IPR020843">
    <property type="entry name" value="ER"/>
</dbReference>
<protein>
    <submittedName>
        <fullName evidence="3">Zinc-binding dehydrogenase</fullName>
    </submittedName>
</protein>
<evidence type="ECO:0000313" key="4">
    <source>
        <dbReference type="Proteomes" id="UP001362311"/>
    </source>
</evidence>
<dbReference type="PANTHER" id="PTHR44154:SF1">
    <property type="entry name" value="QUINONE OXIDOREDUCTASE"/>
    <property type="match status" value="1"/>
</dbReference>
<keyword evidence="1" id="KW-0521">NADP</keyword>
<accession>A0ABD5K5H1</accession>
<dbReference type="InterPro" id="IPR013149">
    <property type="entry name" value="ADH-like_C"/>
</dbReference>
<sequence>MLHVSGEPLMWAVVCDAPDEKMEGVSLRRIPRPQASKGQVRVRVEAASLNPVDWKLATGFAPWWQGTGAHVVGLDGAGVIDSLGPDVTGWNVGDRVLWHSDLNRQGVLAEFALADSHVLSRLPDDIAATSAAALPCAGLTAYQALVRKAHVEVGQTVLVQGASGAVGGFAMQIAKSKGATVIALARKDQEPRVRSLGADHVLDRHAKDLKQHVHALTDGYGADIMLEVANPGDARQSLDLIRYNGHLLCIDPMPVLRDVPPYTYAASIHEVALGGAYAAGHVPTQRDFAVMGDAMLALLQQKKIDPMIEQVISLDEAVDALKSMRERNVLGKIVVRIGGAS</sequence>
<name>A0ABD5K5H1_9HYPH</name>
<dbReference type="InterPro" id="IPR036291">
    <property type="entry name" value="NAD(P)-bd_dom_sf"/>
</dbReference>
<dbReference type="SUPFAM" id="SSF51735">
    <property type="entry name" value="NAD(P)-binding Rossmann-fold domains"/>
    <property type="match status" value="1"/>
</dbReference>
<evidence type="ECO:0000259" key="2">
    <source>
        <dbReference type="SMART" id="SM00829"/>
    </source>
</evidence>
<dbReference type="PANTHER" id="PTHR44154">
    <property type="entry name" value="QUINONE OXIDOREDUCTASE"/>
    <property type="match status" value="1"/>
</dbReference>
<dbReference type="InterPro" id="IPR051603">
    <property type="entry name" value="Zinc-ADH_QOR/CCCR"/>
</dbReference>
<dbReference type="SUPFAM" id="SSF50129">
    <property type="entry name" value="GroES-like"/>
    <property type="match status" value="1"/>
</dbReference>
<dbReference type="InterPro" id="IPR011032">
    <property type="entry name" value="GroES-like_sf"/>
</dbReference>
<gene>
    <name evidence="3" type="ORF">WIX40_21555</name>
</gene>
<feature type="domain" description="Enoyl reductase (ER)" evidence="2">
    <location>
        <begin position="24"/>
        <end position="335"/>
    </location>
</feature>
<comment type="caution">
    <text evidence="3">The sequence shown here is derived from an EMBL/GenBank/DDBJ whole genome shotgun (WGS) entry which is preliminary data.</text>
</comment>
<reference evidence="3 4" key="1">
    <citation type="submission" date="2024-03" db="EMBL/GenBank/DDBJ databases">
        <title>Reference genomes for the five species model microbial community.</title>
        <authorList>
            <person name="Padfield D."/>
        </authorList>
    </citation>
    <scope>NUCLEOTIDE SEQUENCE [LARGE SCALE GENOMIC DNA]</scope>
    <source>
        <strain evidence="3 4">AB1</strain>
    </source>
</reference>
<dbReference type="InterPro" id="IPR013154">
    <property type="entry name" value="ADH-like_N"/>
</dbReference>
<dbReference type="EMBL" id="JBBHKQ010000002">
    <property type="protein sequence ID" value="MEJ5902678.1"/>
    <property type="molecule type" value="Genomic_DNA"/>
</dbReference>
<dbReference type="Gene3D" id="3.90.180.10">
    <property type="entry name" value="Medium-chain alcohol dehydrogenases, catalytic domain"/>
    <property type="match status" value="1"/>
</dbReference>
<dbReference type="Gene3D" id="3.40.50.720">
    <property type="entry name" value="NAD(P)-binding Rossmann-like Domain"/>
    <property type="match status" value="1"/>
</dbReference>
<dbReference type="SMART" id="SM00829">
    <property type="entry name" value="PKS_ER"/>
    <property type="match status" value="1"/>
</dbReference>
<dbReference type="Proteomes" id="UP001362311">
    <property type="component" value="Unassembled WGS sequence"/>
</dbReference>
<evidence type="ECO:0000256" key="1">
    <source>
        <dbReference type="ARBA" id="ARBA00022857"/>
    </source>
</evidence>
<organism evidence="3 4">
    <name type="scientific">Ochrobactrum teleogrylli</name>
    <dbReference type="NCBI Taxonomy" id="2479765"/>
    <lineage>
        <taxon>Bacteria</taxon>
        <taxon>Pseudomonadati</taxon>
        <taxon>Pseudomonadota</taxon>
        <taxon>Alphaproteobacteria</taxon>
        <taxon>Hyphomicrobiales</taxon>
        <taxon>Brucellaceae</taxon>
        <taxon>Brucella/Ochrobactrum group</taxon>
        <taxon>Ochrobactrum</taxon>
    </lineage>
</organism>
<proteinExistence type="predicted"/>
<dbReference type="RefSeq" id="WP_339442075.1">
    <property type="nucleotide sequence ID" value="NZ_JBBHKQ010000002.1"/>
</dbReference>
<evidence type="ECO:0000313" key="3">
    <source>
        <dbReference type="EMBL" id="MEJ5902678.1"/>
    </source>
</evidence>
<dbReference type="Pfam" id="PF00107">
    <property type="entry name" value="ADH_zinc_N"/>
    <property type="match status" value="1"/>
</dbReference>
<dbReference type="AlphaFoldDB" id="A0ABD5K5H1"/>